<proteinExistence type="predicted"/>
<dbReference type="Proteomes" id="UP000270046">
    <property type="component" value="Chromosome"/>
</dbReference>
<organism evidence="2 3">
    <name type="scientific">Mucilaginibacter celer</name>
    <dbReference type="NCBI Taxonomy" id="2305508"/>
    <lineage>
        <taxon>Bacteria</taxon>
        <taxon>Pseudomonadati</taxon>
        <taxon>Bacteroidota</taxon>
        <taxon>Sphingobacteriia</taxon>
        <taxon>Sphingobacteriales</taxon>
        <taxon>Sphingobacteriaceae</taxon>
        <taxon>Mucilaginibacter</taxon>
    </lineage>
</organism>
<dbReference type="AlphaFoldDB" id="A0A494VSF7"/>
<gene>
    <name evidence="2" type="ORF">HYN43_002900</name>
</gene>
<sequence length="164" mass="17897">MESVNSVRHIVLELMSTFDEFVNNLESAAGKFDEPVLLEISHDPKGARAKMEAMAGREGLMIFSRLDHGQLLKLYGIETKAFVYGIGNPLIAGSMTRTNPAAGLYAPVRVMVYQEKGKPVTVEYDEPSSFFGQFGSEIGAVGLALDKKLYDLILAADLGNTDFC</sequence>
<protein>
    <submittedName>
        <fullName evidence="2">DUF302 domain-containing protein</fullName>
    </submittedName>
</protein>
<dbReference type="Gene3D" id="3.30.310.70">
    <property type="entry name" value="TT1751-like domain"/>
    <property type="match status" value="1"/>
</dbReference>
<dbReference type="OrthoDB" id="121208at2"/>
<evidence type="ECO:0000313" key="2">
    <source>
        <dbReference type="EMBL" id="AYL94305.1"/>
    </source>
</evidence>
<dbReference type="KEGG" id="muh:HYN43_002900"/>
<evidence type="ECO:0000259" key="1">
    <source>
        <dbReference type="Pfam" id="PF03625"/>
    </source>
</evidence>
<dbReference type="InterPro" id="IPR035923">
    <property type="entry name" value="TT1751-like_sf"/>
</dbReference>
<name>A0A494VSF7_9SPHI</name>
<evidence type="ECO:0000313" key="3">
    <source>
        <dbReference type="Proteomes" id="UP000270046"/>
    </source>
</evidence>
<dbReference type="InterPro" id="IPR005180">
    <property type="entry name" value="DUF302"/>
</dbReference>
<dbReference type="CDD" id="cd14797">
    <property type="entry name" value="DUF302"/>
    <property type="match status" value="1"/>
</dbReference>
<feature type="domain" description="DUF302" evidence="1">
    <location>
        <begin position="66"/>
        <end position="127"/>
    </location>
</feature>
<keyword evidence="3" id="KW-1185">Reference proteome</keyword>
<dbReference type="EMBL" id="CP032869">
    <property type="protein sequence ID" value="AYL94305.1"/>
    <property type="molecule type" value="Genomic_DNA"/>
</dbReference>
<reference evidence="2 3" key="1">
    <citation type="submission" date="2018-10" db="EMBL/GenBank/DDBJ databases">
        <title>Genome sequencing of Mucilaginibacter sp. HYN0043.</title>
        <authorList>
            <person name="Kim M."/>
            <person name="Yi H."/>
        </authorList>
    </citation>
    <scope>NUCLEOTIDE SEQUENCE [LARGE SCALE GENOMIC DNA]</scope>
    <source>
        <strain evidence="2 3">HYN0043</strain>
    </source>
</reference>
<dbReference type="Pfam" id="PF03625">
    <property type="entry name" value="DUF302"/>
    <property type="match status" value="1"/>
</dbReference>
<dbReference type="SUPFAM" id="SSF103247">
    <property type="entry name" value="TT1751-like"/>
    <property type="match status" value="1"/>
</dbReference>
<accession>A0A494VSF7</accession>
<dbReference type="RefSeq" id="WP_119408024.1">
    <property type="nucleotide sequence ID" value="NZ_CP032869.1"/>
</dbReference>